<proteinExistence type="predicted"/>
<reference evidence="2 3" key="1">
    <citation type="submission" date="2017-04" db="EMBL/GenBank/DDBJ databases">
        <title>Staphylococcus agnetis, a potential pathogen in the broiler production.</title>
        <authorList>
            <person name="Poulsen L."/>
        </authorList>
    </citation>
    <scope>NUCLEOTIDE SEQUENCE [LARGE SCALE GENOMIC DNA]</scope>
    <source>
        <strain evidence="2 3">723_310714_2_2_spleen</strain>
    </source>
</reference>
<evidence type="ECO:0000313" key="3">
    <source>
        <dbReference type="Proteomes" id="UP000195208"/>
    </source>
</evidence>
<organism evidence="2 3">
    <name type="scientific">Staphylococcus agnetis</name>
    <dbReference type="NCBI Taxonomy" id="985762"/>
    <lineage>
        <taxon>Bacteria</taxon>
        <taxon>Bacillati</taxon>
        <taxon>Bacillota</taxon>
        <taxon>Bacilli</taxon>
        <taxon>Bacillales</taxon>
        <taxon>Staphylococcaceae</taxon>
        <taxon>Staphylococcus</taxon>
    </lineage>
</organism>
<dbReference type="Proteomes" id="UP000195208">
    <property type="component" value="Unassembled WGS sequence"/>
</dbReference>
<dbReference type="Pfam" id="PF13884">
    <property type="entry name" value="Peptidase_S74"/>
    <property type="match status" value="1"/>
</dbReference>
<dbReference type="InterPro" id="IPR030392">
    <property type="entry name" value="S74_ICA"/>
</dbReference>
<dbReference type="PROSITE" id="PS51688">
    <property type="entry name" value="ICA"/>
    <property type="match status" value="1"/>
</dbReference>
<protein>
    <recommendedName>
        <fullName evidence="1">Peptidase S74 domain-containing protein</fullName>
    </recommendedName>
</protein>
<accession>A0ABX3Z3Z8</accession>
<dbReference type="RefSeq" id="WP_085622091.1">
    <property type="nucleotide sequence ID" value="NZ_NDYM01000002.1"/>
</dbReference>
<comment type="caution">
    <text evidence="2">The sequence shown here is derived from an EMBL/GenBank/DDBJ whole genome shotgun (WGS) entry which is preliminary data.</text>
</comment>
<feature type="domain" description="Peptidase S74" evidence="1">
    <location>
        <begin position="823"/>
        <end position="911"/>
    </location>
</feature>
<gene>
    <name evidence="2" type="ORF">B9M88_09335</name>
</gene>
<evidence type="ECO:0000259" key="1">
    <source>
        <dbReference type="PROSITE" id="PS51688"/>
    </source>
</evidence>
<sequence>MPKFDNTYVLKLDVKQQNPNPQIKFVQYDSAYLYIELYDGGRRMELKEGERFTVSIEHVETGTRNTGLAHYDGKQFVVYELRHADMKLTGTYKARFASYKDRERVTSLVFRYEVYEDFEQVGDKEELTMLQELFNETEENGRVTQRQGEYAEDRGDYANAAGDYANTAGDSRMMNWIPYVKTIQERSEKYPNPNNGDTLYVIEENKVFRYDGIDALDWEDIAGWDTSVIQDIYKTKEDKVVVKKLTDDLRDEMRAITVGARNLLGGTEFEKDFKLKQPSNGFDASTDLSHKTVNISPNDSYLSSSSYSLELEEEVTPDSYASITFKAKPLKENGTFKFKIGNSEWSEEIKLDNNTNDFKKYKLSTSTKGLSSEKKVIHIAHSVGLTIQANSLKVEEGNRPTTWTPSYNDVYQKIKDLDVKLTQKIEDNSKTIKSNTGRIQILETEMSTNVVKKSLFEQNMKDNEEKFSKITQTANEFTSEVGKKVGAEEVKSLINQSTERIKIKANNIDFNGAVSFKNTSNKLDPNAFLSIDNGSLRTRGYYERQWRDGKNRNRIQEVNLSDGMLRISDPQGALIDYPELADTISPDNTTSSTWRSLYYTSDGISTFRDGSGKISDPQGRVISSGTIEFFSHAYSKNRGVTIYSAGGAIGLQATGGQIHVDAAATVFNRSRQSNVVIKPHENLRAGTNEFSFGVSTDNSGRFVYGDEQLGLGSGLRFMKSKVPTIYGLDAKGNPSANVTLNIGKIQTDSITTRNGKHSVYFNGSGGGTLNTTSALTSGGIKSSGHNFYAGVDGEFCVTDKRGFNSGKKISYKPIKASKLNSVSSRKYKTNIEDLKVNSLELLKKTDIKQYNLKSDLENNIKKTKYGVILEDVDEVLHEGDAIDVYTMTSLLWDAVKKQQAKIEELENAISK</sequence>
<name>A0ABX3Z3Z8_9STAP</name>
<evidence type="ECO:0000313" key="2">
    <source>
        <dbReference type="EMBL" id="OTW30462.1"/>
    </source>
</evidence>
<dbReference type="EMBL" id="NEFX01000018">
    <property type="protein sequence ID" value="OTW30462.1"/>
    <property type="molecule type" value="Genomic_DNA"/>
</dbReference>
<keyword evidence="3" id="KW-1185">Reference proteome</keyword>